<keyword evidence="2" id="KW-1185">Reference proteome</keyword>
<reference evidence="1" key="1">
    <citation type="submission" date="2022-04" db="EMBL/GenBank/DDBJ databases">
        <title>Genome of the entomopathogenic fungus Entomophthora muscae.</title>
        <authorList>
            <person name="Elya C."/>
            <person name="Lovett B.R."/>
            <person name="Lee E."/>
            <person name="Macias A.M."/>
            <person name="Hajek A.E."/>
            <person name="De Bivort B.L."/>
            <person name="Kasson M.T."/>
            <person name="De Fine Licht H.H."/>
            <person name="Stajich J.E."/>
        </authorList>
    </citation>
    <scope>NUCLEOTIDE SEQUENCE</scope>
    <source>
        <strain evidence="1">Berkeley</strain>
    </source>
</reference>
<name>A0ACC2UUS5_9FUNG</name>
<evidence type="ECO:0000313" key="1">
    <source>
        <dbReference type="EMBL" id="KAJ9090251.1"/>
    </source>
</evidence>
<protein>
    <submittedName>
        <fullName evidence="1">Uncharacterized protein</fullName>
    </submittedName>
</protein>
<dbReference type="EMBL" id="QTSX02000011">
    <property type="protein sequence ID" value="KAJ9090251.1"/>
    <property type="molecule type" value="Genomic_DNA"/>
</dbReference>
<sequence>MKPINESFCGHGVSSWEKEVRAREGGPHTSWGPTVSEDNGLSLGDQDLGQEEKLGAHSGFQGELGSEVTQGDSFISQKAKVI</sequence>
<evidence type="ECO:0000313" key="2">
    <source>
        <dbReference type="Proteomes" id="UP001165960"/>
    </source>
</evidence>
<dbReference type="Proteomes" id="UP001165960">
    <property type="component" value="Unassembled WGS sequence"/>
</dbReference>
<comment type="caution">
    <text evidence="1">The sequence shown here is derived from an EMBL/GenBank/DDBJ whole genome shotgun (WGS) entry which is preliminary data.</text>
</comment>
<gene>
    <name evidence="1" type="ORF">DSO57_1004499</name>
</gene>
<accession>A0ACC2UUS5</accession>
<proteinExistence type="predicted"/>
<organism evidence="1 2">
    <name type="scientific">Entomophthora muscae</name>
    <dbReference type="NCBI Taxonomy" id="34485"/>
    <lineage>
        <taxon>Eukaryota</taxon>
        <taxon>Fungi</taxon>
        <taxon>Fungi incertae sedis</taxon>
        <taxon>Zoopagomycota</taxon>
        <taxon>Entomophthoromycotina</taxon>
        <taxon>Entomophthoromycetes</taxon>
        <taxon>Entomophthorales</taxon>
        <taxon>Entomophthoraceae</taxon>
        <taxon>Entomophthora</taxon>
    </lineage>
</organism>